<evidence type="ECO:0000313" key="3">
    <source>
        <dbReference type="EMBL" id="NBC36191.1"/>
    </source>
</evidence>
<accession>A0ABW9XCC8</accession>
<comment type="caution">
    <text evidence="3">The sequence shown here is derived from an EMBL/GenBank/DDBJ whole genome shotgun (WGS) entry which is preliminary data.</text>
</comment>
<dbReference type="Gene3D" id="3.40.50.720">
    <property type="entry name" value="NAD(P)-binding Rossmann-like Domain"/>
    <property type="match status" value="1"/>
</dbReference>
<gene>
    <name evidence="3" type="ORF">GTZ99_06420</name>
</gene>
<dbReference type="InterPro" id="IPR020904">
    <property type="entry name" value="Sc_DH/Rdtase_CS"/>
</dbReference>
<dbReference type="PROSITE" id="PS00061">
    <property type="entry name" value="ADH_SHORT"/>
    <property type="match status" value="1"/>
</dbReference>
<reference evidence="4" key="1">
    <citation type="submission" date="2020-01" db="EMBL/GenBank/DDBJ databases">
        <title>Sphingomonas sp. strain CSW-10.</title>
        <authorList>
            <person name="Chen W.-M."/>
        </authorList>
    </citation>
    <scope>NUCLEOTIDE SEQUENCE [LARGE SCALE GENOMIC DNA]</scope>
    <source>
        <strain evidence="4">FSY-8</strain>
    </source>
</reference>
<keyword evidence="2" id="KW-0560">Oxidoreductase</keyword>
<dbReference type="InterPro" id="IPR002347">
    <property type="entry name" value="SDR_fam"/>
</dbReference>
<dbReference type="CDD" id="cd05233">
    <property type="entry name" value="SDR_c"/>
    <property type="match status" value="1"/>
</dbReference>
<dbReference type="InterPro" id="IPR036291">
    <property type="entry name" value="NAD(P)-bd_dom_sf"/>
</dbReference>
<evidence type="ECO:0000256" key="2">
    <source>
        <dbReference type="ARBA" id="ARBA00023002"/>
    </source>
</evidence>
<dbReference type="Pfam" id="PF00106">
    <property type="entry name" value="adh_short"/>
    <property type="match status" value="1"/>
</dbReference>
<protein>
    <submittedName>
        <fullName evidence="3">SDR family NAD(P)-dependent oxidoreductase</fullName>
    </submittedName>
</protein>
<dbReference type="PANTHER" id="PTHR43391">
    <property type="entry name" value="RETINOL DEHYDROGENASE-RELATED"/>
    <property type="match status" value="1"/>
</dbReference>
<name>A0ABW9XCC8_9SPHN</name>
<dbReference type="Proteomes" id="UP000753724">
    <property type="component" value="Unassembled WGS sequence"/>
</dbReference>
<dbReference type="EMBL" id="JAAAPO010000002">
    <property type="protein sequence ID" value="NBC36191.1"/>
    <property type="molecule type" value="Genomic_DNA"/>
</dbReference>
<evidence type="ECO:0000313" key="4">
    <source>
        <dbReference type="Proteomes" id="UP000753724"/>
    </source>
</evidence>
<dbReference type="PRINTS" id="PR00081">
    <property type="entry name" value="GDHRDH"/>
</dbReference>
<evidence type="ECO:0000256" key="1">
    <source>
        <dbReference type="ARBA" id="ARBA00006484"/>
    </source>
</evidence>
<organism evidence="3 4">
    <name type="scientific">Novosphingobium ovatum</name>
    <dbReference type="NCBI Taxonomy" id="1908523"/>
    <lineage>
        <taxon>Bacteria</taxon>
        <taxon>Pseudomonadati</taxon>
        <taxon>Pseudomonadota</taxon>
        <taxon>Alphaproteobacteria</taxon>
        <taxon>Sphingomonadales</taxon>
        <taxon>Sphingomonadaceae</taxon>
        <taxon>Novosphingobium</taxon>
    </lineage>
</organism>
<keyword evidence="4" id="KW-1185">Reference proteome</keyword>
<sequence>MQDFNGAVAFITGGASGAGLGQAQVFGRAGAKVVIADMRGDAIEQALTTLRAEGITAHGIVLDITDREAYARAADEVEQVFGQAPTLLFNTAGVNSFGPVEKTTYGDFDWLIGVNLGGVINGMVTFVPRMIASGKPGHIVTTSSLGGLSGSALAAPYSAAKAAVINLMESYHQGLAKHNIGVSVICPANIKSNIAEATKLRPASAGVSGYRADEATIESLHSIHRHGMEPVELAEWTKKGIENGDLYIIPYPEAKEQMRAHFDKIVDAILPLDADPEGAKKRIDALMEWGAKGAKVFTTTE</sequence>
<proteinExistence type="inferred from homology"/>
<comment type="similarity">
    <text evidence="1">Belongs to the short-chain dehydrogenases/reductases (SDR) family.</text>
</comment>
<dbReference type="PANTHER" id="PTHR43391:SF12">
    <property type="entry name" value="OXIDOREDUCTASE EPHD-RELATED"/>
    <property type="match status" value="1"/>
</dbReference>
<dbReference type="SUPFAM" id="SSF51735">
    <property type="entry name" value="NAD(P)-binding Rossmann-fold domains"/>
    <property type="match status" value="1"/>
</dbReference>